<evidence type="ECO:0000313" key="9">
    <source>
        <dbReference type="Proteomes" id="UP001527882"/>
    </source>
</evidence>
<comment type="caution">
    <text evidence="8">The sequence shown here is derived from an EMBL/GenBank/DDBJ whole genome shotgun (WGS) entry which is preliminary data.</text>
</comment>
<dbReference type="Pfam" id="PF00072">
    <property type="entry name" value="Response_reg"/>
    <property type="match status" value="1"/>
</dbReference>
<evidence type="ECO:0000256" key="5">
    <source>
        <dbReference type="ARBA" id="ARBA00023163"/>
    </source>
</evidence>
<reference evidence="8 9" key="1">
    <citation type="submission" date="2022-12" db="EMBL/GenBank/DDBJ databases">
        <title>Draft genome sequence of Paenibacillus sp. dW9.</title>
        <authorList>
            <person name="Choi E.-W."/>
            <person name="Kim D.-U."/>
        </authorList>
    </citation>
    <scope>NUCLEOTIDE SEQUENCE [LARGE SCALE GENOMIC DNA]</scope>
    <source>
        <strain evidence="9">dW9</strain>
    </source>
</reference>
<dbReference type="SUPFAM" id="SSF52172">
    <property type="entry name" value="CheY-like"/>
    <property type="match status" value="1"/>
</dbReference>
<proteinExistence type="predicted"/>
<evidence type="ECO:0000256" key="4">
    <source>
        <dbReference type="ARBA" id="ARBA00023125"/>
    </source>
</evidence>
<dbReference type="Proteomes" id="UP001527882">
    <property type="component" value="Unassembled WGS sequence"/>
</dbReference>
<keyword evidence="5" id="KW-0804">Transcription</keyword>
<evidence type="ECO:0000313" key="8">
    <source>
        <dbReference type="EMBL" id="MCZ8511808.1"/>
    </source>
</evidence>
<evidence type="ECO:0000256" key="3">
    <source>
        <dbReference type="ARBA" id="ARBA00023015"/>
    </source>
</evidence>
<keyword evidence="4" id="KW-0238">DNA-binding</keyword>
<name>A0ABT4Q4K3_9BACL</name>
<evidence type="ECO:0000256" key="2">
    <source>
        <dbReference type="ARBA" id="ARBA00023012"/>
    </source>
</evidence>
<dbReference type="RefSeq" id="WP_269880208.1">
    <property type="nucleotide sequence ID" value="NZ_JAQAGZ010000003.1"/>
</dbReference>
<feature type="modified residue" description="4-aspartylphosphate" evidence="6">
    <location>
        <position position="59"/>
    </location>
</feature>
<keyword evidence="3" id="KW-0805">Transcription regulation</keyword>
<dbReference type="SUPFAM" id="SSF46894">
    <property type="entry name" value="C-terminal effector domain of the bipartite response regulators"/>
    <property type="match status" value="1"/>
</dbReference>
<dbReference type="InterPro" id="IPR036388">
    <property type="entry name" value="WH-like_DNA-bd_sf"/>
</dbReference>
<evidence type="ECO:0000256" key="1">
    <source>
        <dbReference type="ARBA" id="ARBA00022553"/>
    </source>
</evidence>
<dbReference type="Gene3D" id="1.10.10.10">
    <property type="entry name" value="Winged helix-like DNA-binding domain superfamily/Winged helix DNA-binding domain"/>
    <property type="match status" value="1"/>
</dbReference>
<keyword evidence="9" id="KW-1185">Reference proteome</keyword>
<dbReference type="PROSITE" id="PS50110">
    <property type="entry name" value="RESPONSE_REGULATORY"/>
    <property type="match status" value="1"/>
</dbReference>
<dbReference type="SMART" id="SM00448">
    <property type="entry name" value="REC"/>
    <property type="match status" value="1"/>
</dbReference>
<keyword evidence="1 6" id="KW-0597">Phosphoprotein</keyword>
<protein>
    <submittedName>
        <fullName evidence="8">Response regulator</fullName>
    </submittedName>
</protein>
<dbReference type="InterPro" id="IPR016032">
    <property type="entry name" value="Sig_transdc_resp-reg_C-effctor"/>
</dbReference>
<dbReference type="Gene3D" id="3.40.50.2300">
    <property type="match status" value="1"/>
</dbReference>
<dbReference type="InterPro" id="IPR011006">
    <property type="entry name" value="CheY-like_superfamily"/>
</dbReference>
<dbReference type="PANTHER" id="PTHR48111">
    <property type="entry name" value="REGULATOR OF RPOS"/>
    <property type="match status" value="1"/>
</dbReference>
<evidence type="ECO:0000256" key="6">
    <source>
        <dbReference type="PROSITE-ProRule" id="PRU00169"/>
    </source>
</evidence>
<organism evidence="8 9">
    <name type="scientific">Paenibacillus gyeongsangnamensis</name>
    <dbReference type="NCBI Taxonomy" id="3388067"/>
    <lineage>
        <taxon>Bacteria</taxon>
        <taxon>Bacillati</taxon>
        <taxon>Bacillota</taxon>
        <taxon>Bacilli</taxon>
        <taxon>Bacillales</taxon>
        <taxon>Paenibacillaceae</taxon>
        <taxon>Paenibacillus</taxon>
    </lineage>
</organism>
<dbReference type="EMBL" id="JAQAGZ010000003">
    <property type="protein sequence ID" value="MCZ8511808.1"/>
    <property type="molecule type" value="Genomic_DNA"/>
</dbReference>
<gene>
    <name evidence="8" type="ORF">O9H85_05100</name>
</gene>
<accession>A0ABT4Q4K3</accession>
<sequence>MEGAENIRVMLVDDEEHAFGMMDILLREIGGVAVVGTYTNPLEALDALQHLQADGVFLDIEMPGMNGLDLARAFQAARPKLQVVFTTAYAEHAIEAFEFRAIDYLLKPIRLERLRQSVQRIREARVIHRAAAAAEPALQCLGGFAVQLGTARRGQLSWRTTKEKELCAFLVHRGGQAVEQSVIMEALWPESDADKARTYLYTCISLQRKNLRSHGLPLTVNKIGNGLCPPAWRYPLRCRGIGRAAGQNAEGRSAWRRKAGTAGRFIQGGLFHGL</sequence>
<dbReference type="InterPro" id="IPR001789">
    <property type="entry name" value="Sig_transdc_resp-reg_receiver"/>
</dbReference>
<keyword evidence="2" id="KW-0902">Two-component regulatory system</keyword>
<dbReference type="InterPro" id="IPR039420">
    <property type="entry name" value="WalR-like"/>
</dbReference>
<evidence type="ECO:0000259" key="7">
    <source>
        <dbReference type="PROSITE" id="PS50110"/>
    </source>
</evidence>
<feature type="domain" description="Response regulatory" evidence="7">
    <location>
        <begin position="8"/>
        <end position="122"/>
    </location>
</feature>
<dbReference type="PANTHER" id="PTHR48111:SF69">
    <property type="entry name" value="RESPONSE REGULATOR RECEIVER"/>
    <property type="match status" value="1"/>
</dbReference>